<dbReference type="AlphaFoldDB" id="W9ZXA6"/>
<gene>
    <name evidence="2" type="ORF">FOMG_17666</name>
</gene>
<dbReference type="EMBL" id="JH659386">
    <property type="protein sequence ID" value="EXK25711.1"/>
    <property type="molecule type" value="Genomic_DNA"/>
</dbReference>
<sequence length="133" mass="13855">MAYLRLVLDFPKAKVGGLGGNPSSQTSRPSVAAKVTPFQQEGENQIPKTPQRGVQDKEHPFLTVTDEQGCLANSTATRPANAAASPVPHINPVGIRKDAQNSSLSQAVPTGQLAVALPHTLASMAANPPVDLV</sequence>
<proteinExistence type="predicted"/>
<organism evidence="2">
    <name type="scientific">Fusarium oxysporum f. sp. melonis 26406</name>
    <dbReference type="NCBI Taxonomy" id="1089452"/>
    <lineage>
        <taxon>Eukaryota</taxon>
        <taxon>Fungi</taxon>
        <taxon>Dikarya</taxon>
        <taxon>Ascomycota</taxon>
        <taxon>Pezizomycotina</taxon>
        <taxon>Sordariomycetes</taxon>
        <taxon>Hypocreomycetidae</taxon>
        <taxon>Hypocreales</taxon>
        <taxon>Nectriaceae</taxon>
        <taxon>Fusarium</taxon>
        <taxon>Fusarium oxysporum species complex</taxon>
    </lineage>
</organism>
<evidence type="ECO:0000256" key="1">
    <source>
        <dbReference type="SAM" id="MobiDB-lite"/>
    </source>
</evidence>
<dbReference type="OrthoDB" id="5600002at2759"/>
<evidence type="ECO:0000313" key="2">
    <source>
        <dbReference type="EMBL" id="EXK25711.1"/>
    </source>
</evidence>
<protein>
    <submittedName>
        <fullName evidence="2">Uncharacterized protein</fullName>
    </submittedName>
</protein>
<dbReference type="Proteomes" id="UP000030703">
    <property type="component" value="Unassembled WGS sequence"/>
</dbReference>
<reference evidence="2" key="1">
    <citation type="submission" date="2012-04" db="EMBL/GenBank/DDBJ databases">
        <title>The Genome Sequence of Fusarium oxysporum melonis.</title>
        <authorList>
            <consortium name="The Broad Institute Genome Sequencing Platform"/>
            <person name="Ma L.-J."/>
            <person name="Gale L.R."/>
            <person name="Schwartz D.C."/>
            <person name="Zhou S."/>
            <person name="Corby-Kistler H."/>
            <person name="Young S.K."/>
            <person name="Zeng Q."/>
            <person name="Gargeya S."/>
            <person name="Fitzgerald M."/>
            <person name="Haas B."/>
            <person name="Abouelleil A."/>
            <person name="Alvarado L."/>
            <person name="Arachchi H.M."/>
            <person name="Berlin A."/>
            <person name="Brown A."/>
            <person name="Chapman S.B."/>
            <person name="Chen Z."/>
            <person name="Dunbar C."/>
            <person name="Freedman E."/>
            <person name="Gearin G."/>
            <person name="Goldberg J."/>
            <person name="Griggs A."/>
            <person name="Gujja S."/>
            <person name="Heiman D."/>
            <person name="Howarth C."/>
            <person name="Larson L."/>
            <person name="Lui A."/>
            <person name="MacDonald P.J.P."/>
            <person name="Montmayeur A."/>
            <person name="Murphy C."/>
            <person name="Neiman D."/>
            <person name="Pearson M."/>
            <person name="Priest M."/>
            <person name="Roberts A."/>
            <person name="Saif S."/>
            <person name="Shea T."/>
            <person name="Shenoy N."/>
            <person name="Sisk P."/>
            <person name="Stolte C."/>
            <person name="Sykes S."/>
            <person name="Wortman J."/>
            <person name="Nusbaum C."/>
            <person name="Birren B."/>
        </authorList>
    </citation>
    <scope>NUCLEOTIDE SEQUENCE</scope>
    <source>
        <strain evidence="2">26406</strain>
    </source>
</reference>
<accession>W9ZXA6</accession>
<dbReference type="HOGENOM" id="CLU_1906838_0_0_1"/>
<name>W9ZXA6_FUSOX</name>
<feature type="region of interest" description="Disordered" evidence="1">
    <location>
        <begin position="74"/>
        <end position="104"/>
    </location>
</feature>
<reference evidence="2" key="2">
    <citation type="submission" date="2012-05" db="EMBL/GenBank/DDBJ databases">
        <title>Annotation of the Genome Sequence of Fusarium oxysporum f. sp. melonis 26406.</title>
        <authorList>
            <consortium name="The Broad Institute Genomics Platform"/>
            <person name="Ma L.-J."/>
            <person name="Corby-Kistler H."/>
            <person name="Broz K."/>
            <person name="Gale L.R."/>
            <person name="Jonkers W."/>
            <person name="O'Donnell K."/>
            <person name="Ploetz R."/>
            <person name="Steinberg C."/>
            <person name="Schwartz D.C."/>
            <person name="VanEtten H."/>
            <person name="Zhou S."/>
            <person name="Young S.K."/>
            <person name="Zeng Q."/>
            <person name="Gargeya S."/>
            <person name="Fitzgerald M."/>
            <person name="Abouelleil A."/>
            <person name="Alvarado L."/>
            <person name="Chapman S.B."/>
            <person name="Gainer-Dewar J."/>
            <person name="Goldberg J."/>
            <person name="Griggs A."/>
            <person name="Gujja S."/>
            <person name="Hansen M."/>
            <person name="Howarth C."/>
            <person name="Imamovic A."/>
            <person name="Ireland A."/>
            <person name="Larimer J."/>
            <person name="McCowan C."/>
            <person name="Murphy C."/>
            <person name="Pearson M."/>
            <person name="Poon T.W."/>
            <person name="Priest M."/>
            <person name="Roberts A."/>
            <person name="Saif S."/>
            <person name="Shea T."/>
            <person name="Sykes S."/>
            <person name="Wortman J."/>
            <person name="Nusbaum C."/>
            <person name="Birren B."/>
        </authorList>
    </citation>
    <scope>NUCLEOTIDE SEQUENCE</scope>
    <source>
        <strain evidence="2">26406</strain>
    </source>
</reference>
<dbReference type="VEuPathDB" id="FungiDB:FOMG_17666"/>